<dbReference type="AlphaFoldDB" id="A0AAD4T8T9"/>
<sequence>MLRDVFDDDELIENVFQEEEDADVELDGGKTEARIVNKQKAPLEKSPFKVLVELKGVGADEGRLGVDLVTILDISRSMNGPKLAKMKLSMQFLIRKLSPVDRLSVVAYSRRAKKLCPLRQITEESQTEIIDLVNDLVANSTTNTESGLRMALNILKGRKLTKNRTVAIMLMTDGMEDAKSNSCRVPVSEVPVYTFAFGTECDQDIYEVLSEIAKKSKGGTFTAVPDLNDLTVAFSTSLAGLLNVSIEDLNLTVTPLNSSELNKVDAGNYPQTEQATVMDPITVTYRSIYDRETRKVLANLTLPKVDKRLGAQIFKVGFRYRVLGKDAFDHDERLINVTRTEEPKEEEIPEVLAEETRIETANSMKKARILADQENLEEARKMLEDTNTSLPEIEAILKAQVDHLHLLMASQETYDKQGRAFALAVEASHETQRATALPDGIPGLYETPLMAEYKKQAKNFDLDPENYVVPTAEEDKRATAPPPPPPAPQQVDRAKKIQEIRDLITILAKKVDELE</sequence>
<dbReference type="SUPFAM" id="SSF53300">
    <property type="entry name" value="vWA-like"/>
    <property type="match status" value="1"/>
</dbReference>
<feature type="domain" description="VWFA" evidence="2">
    <location>
        <begin position="67"/>
        <end position="238"/>
    </location>
</feature>
<gene>
    <name evidence="3" type="ORF">MKW98_015193</name>
</gene>
<dbReference type="InterPro" id="IPR002035">
    <property type="entry name" value="VWF_A"/>
</dbReference>
<dbReference type="PANTHER" id="PTHR10579:SF129">
    <property type="entry name" value="OS01G0640200 PROTEIN"/>
    <property type="match status" value="1"/>
</dbReference>
<name>A0AAD4T8T9_9MAGN</name>
<evidence type="ECO:0000259" key="2">
    <source>
        <dbReference type="PROSITE" id="PS50234"/>
    </source>
</evidence>
<dbReference type="InterPro" id="IPR032838">
    <property type="entry name" value="Vwaint_dom"/>
</dbReference>
<reference evidence="3" key="1">
    <citation type="submission" date="2022-04" db="EMBL/GenBank/DDBJ databases">
        <title>A functionally conserved STORR gene fusion in Papaver species that diverged 16.8 million years ago.</title>
        <authorList>
            <person name="Catania T."/>
        </authorList>
    </citation>
    <scope>NUCLEOTIDE SEQUENCE</scope>
    <source>
        <strain evidence="3">S-188037</strain>
    </source>
</reference>
<comment type="caution">
    <text evidence="3">The sequence shown here is derived from an EMBL/GenBank/DDBJ whole genome shotgun (WGS) entry which is preliminary data.</text>
</comment>
<proteinExistence type="predicted"/>
<keyword evidence="4" id="KW-1185">Reference proteome</keyword>
<dbReference type="PROSITE" id="PS50234">
    <property type="entry name" value="VWFA"/>
    <property type="match status" value="1"/>
</dbReference>
<evidence type="ECO:0000313" key="4">
    <source>
        <dbReference type="Proteomes" id="UP001202328"/>
    </source>
</evidence>
<protein>
    <recommendedName>
        <fullName evidence="2">VWFA domain-containing protein</fullName>
    </recommendedName>
</protein>
<dbReference type="Proteomes" id="UP001202328">
    <property type="component" value="Unassembled WGS sequence"/>
</dbReference>
<dbReference type="Pfam" id="PF00092">
    <property type="entry name" value="VWA"/>
    <property type="match status" value="1"/>
</dbReference>
<dbReference type="InterPro" id="IPR036465">
    <property type="entry name" value="vWFA_dom_sf"/>
</dbReference>
<dbReference type="EMBL" id="JAJJMB010004080">
    <property type="protein sequence ID" value="KAI3944041.1"/>
    <property type="molecule type" value="Genomic_DNA"/>
</dbReference>
<dbReference type="PANTHER" id="PTHR10579">
    <property type="entry name" value="CALCIUM-ACTIVATED CHLORIDE CHANNEL REGULATOR"/>
    <property type="match status" value="1"/>
</dbReference>
<organism evidence="3 4">
    <name type="scientific">Papaver atlanticum</name>
    <dbReference type="NCBI Taxonomy" id="357466"/>
    <lineage>
        <taxon>Eukaryota</taxon>
        <taxon>Viridiplantae</taxon>
        <taxon>Streptophyta</taxon>
        <taxon>Embryophyta</taxon>
        <taxon>Tracheophyta</taxon>
        <taxon>Spermatophyta</taxon>
        <taxon>Magnoliopsida</taxon>
        <taxon>Ranunculales</taxon>
        <taxon>Papaveraceae</taxon>
        <taxon>Papaveroideae</taxon>
        <taxon>Papaver</taxon>
    </lineage>
</organism>
<accession>A0AAD4T8T9</accession>
<evidence type="ECO:0000313" key="3">
    <source>
        <dbReference type="EMBL" id="KAI3944041.1"/>
    </source>
</evidence>
<dbReference type="SMART" id="SM00327">
    <property type="entry name" value="VWA"/>
    <property type="match status" value="1"/>
</dbReference>
<dbReference type="InterPro" id="IPR051266">
    <property type="entry name" value="CLCR"/>
</dbReference>
<dbReference type="Pfam" id="PF14624">
    <property type="entry name" value="Vwaint"/>
    <property type="match status" value="1"/>
</dbReference>
<evidence type="ECO:0000256" key="1">
    <source>
        <dbReference type="SAM" id="MobiDB-lite"/>
    </source>
</evidence>
<feature type="region of interest" description="Disordered" evidence="1">
    <location>
        <begin position="472"/>
        <end position="493"/>
    </location>
</feature>
<dbReference type="Gene3D" id="3.40.50.410">
    <property type="entry name" value="von Willebrand factor, type A domain"/>
    <property type="match status" value="1"/>
</dbReference>